<evidence type="ECO:0000256" key="5">
    <source>
        <dbReference type="ARBA" id="ARBA00022741"/>
    </source>
</evidence>
<evidence type="ECO:0000256" key="8">
    <source>
        <dbReference type="ARBA" id="ARBA00023012"/>
    </source>
</evidence>
<organism evidence="10 11">
    <name type="scientific">Planktothrix paucivesiculata PCC 9631</name>
    <dbReference type="NCBI Taxonomy" id="671071"/>
    <lineage>
        <taxon>Bacteria</taxon>
        <taxon>Bacillati</taxon>
        <taxon>Cyanobacteriota</taxon>
        <taxon>Cyanophyceae</taxon>
        <taxon>Oscillatoriophycideae</taxon>
        <taxon>Oscillatoriales</taxon>
        <taxon>Microcoleaceae</taxon>
        <taxon>Planktothrix</taxon>
    </lineage>
</organism>
<dbReference type="SUPFAM" id="SSF47384">
    <property type="entry name" value="Homodimeric domain of signal transducing histidine kinase"/>
    <property type="match status" value="1"/>
</dbReference>
<keyword evidence="5" id="KW-0547">Nucleotide-binding</keyword>
<comment type="caution">
    <text evidence="10">The sequence shown here is derived from an EMBL/GenBank/DDBJ whole genome shotgun (WGS) entry which is preliminary data.</text>
</comment>
<dbReference type="InterPro" id="IPR036890">
    <property type="entry name" value="HATPase_C_sf"/>
</dbReference>
<dbReference type="SUPFAM" id="SSF55874">
    <property type="entry name" value="ATPase domain of HSP90 chaperone/DNA topoisomerase II/histidine kinase"/>
    <property type="match status" value="1"/>
</dbReference>
<evidence type="ECO:0000313" key="11">
    <source>
        <dbReference type="Proteomes" id="UP000182190"/>
    </source>
</evidence>
<dbReference type="SMART" id="SM00388">
    <property type="entry name" value="HisKA"/>
    <property type="match status" value="1"/>
</dbReference>
<dbReference type="InterPro" id="IPR005467">
    <property type="entry name" value="His_kinase_dom"/>
</dbReference>
<gene>
    <name evidence="10" type="ORF">PL9631_380007</name>
</gene>
<dbReference type="InterPro" id="IPR036097">
    <property type="entry name" value="HisK_dim/P_sf"/>
</dbReference>
<dbReference type="Gene3D" id="3.30.565.10">
    <property type="entry name" value="Histidine kinase-like ATPase, C-terminal domain"/>
    <property type="match status" value="1"/>
</dbReference>
<evidence type="ECO:0000256" key="7">
    <source>
        <dbReference type="ARBA" id="ARBA00022840"/>
    </source>
</evidence>
<accession>A0A7Z9DZU2</accession>
<dbReference type="SMART" id="SM00387">
    <property type="entry name" value="HATPase_c"/>
    <property type="match status" value="1"/>
</dbReference>
<evidence type="ECO:0000256" key="2">
    <source>
        <dbReference type="ARBA" id="ARBA00012438"/>
    </source>
</evidence>
<dbReference type="GO" id="GO:0005524">
    <property type="term" value="F:ATP binding"/>
    <property type="evidence" value="ECO:0007669"/>
    <property type="project" value="UniProtKB-KW"/>
</dbReference>
<dbReference type="InterPro" id="IPR003594">
    <property type="entry name" value="HATPase_dom"/>
</dbReference>
<evidence type="ECO:0000259" key="9">
    <source>
        <dbReference type="PROSITE" id="PS50109"/>
    </source>
</evidence>
<sequence length="478" mass="53534">MIMLNTYSMEMSSLMLPFSSINELNLGSTLKDLSLYDAQVDVNQPGIILTQKLEENPLIPGVMLTQNGQFSGMISRRIFLECLSRPYGRELFLQRSIRSLQRFAQSQLLVLSGDTLIVEAAHRVVKRSPELLYEPIVVQLTENRHQLLDIQQLLVAQSHIHQLATELLRQQAQSQLIQTEKLASLGKMVAGVAHEIRNPVSCILGNSSCLLNYYQDLIKLIQTYEDNIEKPCPAIDDVKAEIDFEFLQQDLGEAVKSILVSSERLSQLVNSLHSFSHMDGSQRREINIHDCLDGTLLILKNRLKQGIEVVKNYGDIPLIKCYSGQLSQVFMNLISNAIDALEEIDQKSPKIEINTQVKTLSQDQIYPAQLAQLSQGNRLLYCLPTDKESLSLSEPDILDIDVNSEWLSVCIRDNGMGIPPEIQARIFDTFFTTKPAGKGTGLGLAISYQIISEKHGGQLNFISNLGLGTEFEILLPII</sequence>
<evidence type="ECO:0000256" key="1">
    <source>
        <dbReference type="ARBA" id="ARBA00000085"/>
    </source>
</evidence>
<keyword evidence="8" id="KW-0902">Two-component regulatory system</keyword>
<dbReference type="PROSITE" id="PS50109">
    <property type="entry name" value="HIS_KIN"/>
    <property type="match status" value="1"/>
</dbReference>
<keyword evidence="7" id="KW-0067">ATP-binding</keyword>
<dbReference type="PANTHER" id="PTHR43065">
    <property type="entry name" value="SENSOR HISTIDINE KINASE"/>
    <property type="match status" value="1"/>
</dbReference>
<dbReference type="GO" id="GO:0000155">
    <property type="term" value="F:phosphorelay sensor kinase activity"/>
    <property type="evidence" value="ECO:0007669"/>
    <property type="project" value="InterPro"/>
</dbReference>
<dbReference type="Pfam" id="PF02518">
    <property type="entry name" value="HATPase_c"/>
    <property type="match status" value="1"/>
</dbReference>
<dbReference type="EC" id="2.7.13.3" evidence="2"/>
<dbReference type="AlphaFoldDB" id="A0A7Z9DZU2"/>
<dbReference type="CDD" id="cd00082">
    <property type="entry name" value="HisKA"/>
    <property type="match status" value="1"/>
</dbReference>
<evidence type="ECO:0000256" key="6">
    <source>
        <dbReference type="ARBA" id="ARBA00022777"/>
    </source>
</evidence>
<evidence type="ECO:0000256" key="4">
    <source>
        <dbReference type="ARBA" id="ARBA00022679"/>
    </source>
</evidence>
<proteinExistence type="predicted"/>
<keyword evidence="11" id="KW-1185">Reference proteome</keyword>
<keyword evidence="3" id="KW-0597">Phosphoprotein</keyword>
<dbReference type="InterPro" id="IPR004358">
    <property type="entry name" value="Sig_transdc_His_kin-like_C"/>
</dbReference>
<reference evidence="10" key="1">
    <citation type="submission" date="2019-10" db="EMBL/GenBank/DDBJ databases">
        <authorList>
            <consortium name="Genoscope - CEA"/>
            <person name="William W."/>
        </authorList>
    </citation>
    <scope>NUCLEOTIDE SEQUENCE [LARGE SCALE GENOMIC DNA]</scope>
    <source>
        <strain evidence="10">BBR_PRJEB10994</strain>
    </source>
</reference>
<dbReference type="InterPro" id="IPR003661">
    <property type="entry name" value="HisK_dim/P_dom"/>
</dbReference>
<keyword evidence="6 10" id="KW-0418">Kinase</keyword>
<name>A0A7Z9DZU2_9CYAN</name>
<evidence type="ECO:0000256" key="3">
    <source>
        <dbReference type="ARBA" id="ARBA00022553"/>
    </source>
</evidence>
<keyword evidence="4" id="KW-0808">Transferase</keyword>
<dbReference type="Gene3D" id="1.10.287.130">
    <property type="match status" value="1"/>
</dbReference>
<feature type="domain" description="Histidine kinase" evidence="9">
    <location>
        <begin position="191"/>
        <end position="478"/>
    </location>
</feature>
<protein>
    <recommendedName>
        <fullName evidence="2">histidine kinase</fullName>
        <ecNumber evidence="2">2.7.13.3</ecNumber>
    </recommendedName>
</protein>
<dbReference type="PRINTS" id="PR00344">
    <property type="entry name" value="BCTRLSENSOR"/>
</dbReference>
<comment type="catalytic activity">
    <reaction evidence="1">
        <text>ATP + protein L-histidine = ADP + protein N-phospho-L-histidine.</text>
        <dbReference type="EC" id="2.7.13.3"/>
    </reaction>
</comment>
<dbReference type="EMBL" id="CZCS02000177">
    <property type="protein sequence ID" value="VXD18196.1"/>
    <property type="molecule type" value="Genomic_DNA"/>
</dbReference>
<dbReference type="PANTHER" id="PTHR43065:SF10">
    <property type="entry name" value="PEROXIDE STRESS-ACTIVATED HISTIDINE KINASE MAK3"/>
    <property type="match status" value="1"/>
</dbReference>
<dbReference type="Proteomes" id="UP000182190">
    <property type="component" value="Unassembled WGS sequence"/>
</dbReference>
<evidence type="ECO:0000313" key="10">
    <source>
        <dbReference type="EMBL" id="VXD18196.1"/>
    </source>
</evidence>